<evidence type="ECO:0000313" key="9">
    <source>
        <dbReference type="Proteomes" id="UP000028824"/>
    </source>
</evidence>
<dbReference type="InterPro" id="IPR051329">
    <property type="entry name" value="NIR_SIR_4Fe-4S"/>
</dbReference>
<dbReference type="InterPro" id="IPR036136">
    <property type="entry name" value="Nit/Sulf_reduc_fer-like_dom_sf"/>
</dbReference>
<reference evidence="8 9" key="1">
    <citation type="submission" date="2014-03" db="EMBL/GenBank/DDBJ databases">
        <title>Genome of Paenirhodobacter enshiensis DW2-9.</title>
        <authorList>
            <person name="Wang D."/>
            <person name="Wang G."/>
        </authorList>
    </citation>
    <scope>NUCLEOTIDE SEQUENCE [LARGE SCALE GENOMIC DNA]</scope>
    <source>
        <strain evidence="8 9">DW2-9</strain>
    </source>
</reference>
<comment type="caution">
    <text evidence="8">The sequence shown here is derived from an EMBL/GenBank/DDBJ whole genome shotgun (WGS) entry which is preliminary data.</text>
</comment>
<dbReference type="Gene3D" id="3.90.480.20">
    <property type="match status" value="1"/>
</dbReference>
<feature type="domain" description="Nitrite/Sulfite reductase ferredoxin-like" evidence="7">
    <location>
        <begin position="17"/>
        <end position="82"/>
    </location>
</feature>
<dbReference type="GO" id="GO:0051539">
    <property type="term" value="F:4 iron, 4 sulfur cluster binding"/>
    <property type="evidence" value="ECO:0007669"/>
    <property type="project" value="UniProtKB-KW"/>
</dbReference>
<evidence type="ECO:0000256" key="1">
    <source>
        <dbReference type="ARBA" id="ARBA00022485"/>
    </source>
</evidence>
<keyword evidence="6" id="KW-0411">Iron-sulfur</keyword>
<dbReference type="RefSeq" id="WP_036638606.1">
    <property type="nucleotide sequence ID" value="NZ_JFZB01000025.1"/>
</dbReference>
<keyword evidence="9" id="KW-1185">Reference proteome</keyword>
<proteinExistence type="predicted"/>
<evidence type="ECO:0000259" key="7">
    <source>
        <dbReference type="Pfam" id="PF03460"/>
    </source>
</evidence>
<evidence type="ECO:0000256" key="6">
    <source>
        <dbReference type="ARBA" id="ARBA00023014"/>
    </source>
</evidence>
<dbReference type="InterPro" id="IPR045854">
    <property type="entry name" value="NO2/SO3_Rdtase_4Fe4S_sf"/>
</dbReference>
<gene>
    <name evidence="8" type="ORF">CG50_05885</name>
</gene>
<accession>A0A086XTF5</accession>
<dbReference type="GO" id="GO:0046872">
    <property type="term" value="F:metal ion binding"/>
    <property type="evidence" value="ECO:0007669"/>
    <property type="project" value="UniProtKB-KW"/>
</dbReference>
<dbReference type="SUPFAM" id="SSF56014">
    <property type="entry name" value="Nitrite and sulphite reductase 4Fe-4S domain-like"/>
    <property type="match status" value="1"/>
</dbReference>
<organism evidence="8 9">
    <name type="scientific">Paenirhodobacter enshiensis</name>
    <dbReference type="NCBI Taxonomy" id="1105367"/>
    <lineage>
        <taxon>Bacteria</taxon>
        <taxon>Pseudomonadati</taxon>
        <taxon>Pseudomonadota</taxon>
        <taxon>Alphaproteobacteria</taxon>
        <taxon>Rhodobacterales</taxon>
        <taxon>Rhodobacter group</taxon>
        <taxon>Paenirhodobacter</taxon>
    </lineage>
</organism>
<keyword evidence="3" id="KW-0479">Metal-binding</keyword>
<dbReference type="AlphaFoldDB" id="A0A086XTF5"/>
<dbReference type="OrthoDB" id="7459360at2"/>
<dbReference type="Pfam" id="PF03460">
    <property type="entry name" value="NIR_SIR_ferr"/>
    <property type="match status" value="1"/>
</dbReference>
<name>A0A086XTF5_9RHOB</name>
<dbReference type="Proteomes" id="UP000028824">
    <property type="component" value="Unassembled WGS sequence"/>
</dbReference>
<evidence type="ECO:0000313" key="8">
    <source>
        <dbReference type="EMBL" id="KFI25305.1"/>
    </source>
</evidence>
<protein>
    <submittedName>
        <fullName evidence="8">Precorrin-3B synthase</fullName>
    </submittedName>
</protein>
<keyword evidence="5" id="KW-0408">Iron</keyword>
<keyword evidence="1" id="KW-0004">4Fe-4S</keyword>
<dbReference type="eggNOG" id="COG0155">
    <property type="taxonomic scope" value="Bacteria"/>
</dbReference>
<dbReference type="PANTHER" id="PTHR32439:SF9">
    <property type="entry name" value="BLR3264 PROTEIN"/>
    <property type="match status" value="1"/>
</dbReference>
<sequence length="392" mass="40746">MTPDFAVRGWCPGALRPMASGDGLVVRLRLPAGRLSPETAHAIADLSRRYGNGLIDLSARANLQLRGVRPEAHPPLIAALQALALLDPTPEAEARRNILVTPYIYSDDISARIAADLAARLRAPDAPDLPGKFGFAVDCGGGRPVLGAAPADIRIEATPAGPICRAEGLSMGRPVSAETAAGAALDLARWFIAAGGVQGHRGRMAALIARGVLPPEEWRSAPAAPSRPVPPPGPCAEGFLIAPEFGRLSADALDALAALGSLRLTPWRMVLIAGVRAIPDLGRALNERLIRDPADPRLRVSVCPGAPECPQARAATRDLARALAPMVPAGRGLHVSGCAKGCAHPAPEALTLTATAPDRFDLIAGGRAADPPLRRGLSPAALLADPRLLTHF</sequence>
<keyword evidence="4" id="KW-0560">Oxidoreductase</keyword>
<dbReference type="STRING" id="1105367.CG50_05885"/>
<keyword evidence="2" id="KW-0349">Heme</keyword>
<evidence type="ECO:0000256" key="3">
    <source>
        <dbReference type="ARBA" id="ARBA00022723"/>
    </source>
</evidence>
<dbReference type="PANTHER" id="PTHR32439">
    <property type="entry name" value="FERREDOXIN--NITRITE REDUCTASE, CHLOROPLASTIC"/>
    <property type="match status" value="1"/>
</dbReference>
<dbReference type="SUPFAM" id="SSF55124">
    <property type="entry name" value="Nitrite/Sulfite reductase N-terminal domain-like"/>
    <property type="match status" value="2"/>
</dbReference>
<dbReference type="EMBL" id="JFZB01000025">
    <property type="protein sequence ID" value="KFI25305.1"/>
    <property type="molecule type" value="Genomic_DNA"/>
</dbReference>
<dbReference type="GO" id="GO:0016491">
    <property type="term" value="F:oxidoreductase activity"/>
    <property type="evidence" value="ECO:0007669"/>
    <property type="project" value="UniProtKB-KW"/>
</dbReference>
<dbReference type="Gene3D" id="3.30.413.10">
    <property type="entry name" value="Sulfite Reductase Hemoprotein, domain 1"/>
    <property type="match status" value="1"/>
</dbReference>
<evidence type="ECO:0000256" key="5">
    <source>
        <dbReference type="ARBA" id="ARBA00023004"/>
    </source>
</evidence>
<evidence type="ECO:0000256" key="2">
    <source>
        <dbReference type="ARBA" id="ARBA00022617"/>
    </source>
</evidence>
<dbReference type="InterPro" id="IPR005117">
    <property type="entry name" value="NiRdtase/SiRdtase_haem-b_fer"/>
</dbReference>
<evidence type="ECO:0000256" key="4">
    <source>
        <dbReference type="ARBA" id="ARBA00023002"/>
    </source>
</evidence>